<feature type="region of interest" description="Disordered" evidence="1">
    <location>
        <begin position="84"/>
        <end position="103"/>
    </location>
</feature>
<feature type="region of interest" description="Disordered" evidence="1">
    <location>
        <begin position="1"/>
        <end position="69"/>
    </location>
</feature>
<evidence type="ECO:0000313" key="4">
    <source>
        <dbReference type="Proteomes" id="UP000298663"/>
    </source>
</evidence>
<dbReference type="CDD" id="cd01263">
    <property type="entry name" value="PH_anillin"/>
    <property type="match status" value="1"/>
</dbReference>
<keyword evidence="4" id="KW-1185">Reference proteome</keyword>
<dbReference type="SMART" id="SM00233">
    <property type="entry name" value="PH"/>
    <property type="match status" value="1"/>
</dbReference>
<dbReference type="Pfam" id="PF08174">
    <property type="entry name" value="Anillin"/>
    <property type="match status" value="1"/>
</dbReference>
<gene>
    <name evidence="3" type="ORF">L596_021593</name>
</gene>
<reference evidence="3 4" key="1">
    <citation type="journal article" date="2015" name="Genome Biol.">
        <title>Comparative genomics of Steinernema reveals deeply conserved gene regulatory networks.</title>
        <authorList>
            <person name="Dillman A.R."/>
            <person name="Macchietto M."/>
            <person name="Porter C.F."/>
            <person name="Rogers A."/>
            <person name="Williams B."/>
            <person name="Antoshechkin I."/>
            <person name="Lee M.M."/>
            <person name="Goodwin Z."/>
            <person name="Lu X."/>
            <person name="Lewis E.E."/>
            <person name="Goodrich-Blair H."/>
            <person name="Stock S.P."/>
            <person name="Adams B.J."/>
            <person name="Sternberg P.W."/>
            <person name="Mortazavi A."/>
        </authorList>
    </citation>
    <scope>NUCLEOTIDE SEQUENCE [LARGE SCALE GENOMIC DNA]</scope>
    <source>
        <strain evidence="3 4">ALL</strain>
    </source>
</reference>
<dbReference type="InterPro" id="IPR001849">
    <property type="entry name" value="PH_domain"/>
</dbReference>
<dbReference type="Pfam" id="PF00169">
    <property type="entry name" value="PH"/>
    <property type="match status" value="1"/>
</dbReference>
<dbReference type="Gene3D" id="2.30.29.30">
    <property type="entry name" value="Pleckstrin-homology domain (PH domain)/Phosphotyrosine-binding domain (PTB)"/>
    <property type="match status" value="1"/>
</dbReference>
<dbReference type="InterPro" id="IPR012966">
    <property type="entry name" value="AHD"/>
</dbReference>
<feature type="compositionally biased region" description="Basic residues" evidence="1">
    <location>
        <begin position="799"/>
        <end position="814"/>
    </location>
</feature>
<feature type="compositionally biased region" description="Basic and acidic residues" evidence="1">
    <location>
        <begin position="84"/>
        <end position="95"/>
    </location>
</feature>
<dbReference type="EMBL" id="AZBU02000007">
    <property type="protein sequence ID" value="TKR69430.1"/>
    <property type="molecule type" value="Genomic_DNA"/>
</dbReference>
<feature type="region of interest" description="Disordered" evidence="1">
    <location>
        <begin position="205"/>
        <end position="228"/>
    </location>
</feature>
<dbReference type="InterPro" id="IPR037840">
    <property type="entry name" value="PH_Anillin"/>
</dbReference>
<organism evidence="3 4">
    <name type="scientific">Steinernema carpocapsae</name>
    <name type="common">Entomopathogenic nematode</name>
    <dbReference type="NCBI Taxonomy" id="34508"/>
    <lineage>
        <taxon>Eukaryota</taxon>
        <taxon>Metazoa</taxon>
        <taxon>Ecdysozoa</taxon>
        <taxon>Nematoda</taxon>
        <taxon>Chromadorea</taxon>
        <taxon>Rhabditida</taxon>
        <taxon>Tylenchina</taxon>
        <taxon>Panagrolaimomorpha</taxon>
        <taxon>Strongyloidoidea</taxon>
        <taxon>Steinernematidae</taxon>
        <taxon>Steinernema</taxon>
    </lineage>
</organism>
<dbReference type="AlphaFoldDB" id="A0A4U5MJ73"/>
<feature type="region of interest" description="Disordered" evidence="1">
    <location>
        <begin position="266"/>
        <end position="303"/>
    </location>
</feature>
<feature type="compositionally biased region" description="Basic and acidic residues" evidence="1">
    <location>
        <begin position="10"/>
        <end position="42"/>
    </location>
</feature>
<dbReference type="PANTHER" id="PTHR21538:SF23">
    <property type="entry name" value="ANILLIN"/>
    <property type="match status" value="1"/>
</dbReference>
<feature type="compositionally biased region" description="Polar residues" evidence="1">
    <location>
        <begin position="451"/>
        <end position="463"/>
    </location>
</feature>
<dbReference type="SUPFAM" id="SSF50729">
    <property type="entry name" value="PH domain-like"/>
    <property type="match status" value="1"/>
</dbReference>
<dbReference type="GO" id="GO:0000915">
    <property type="term" value="P:actomyosin contractile ring assembly"/>
    <property type="evidence" value="ECO:0007669"/>
    <property type="project" value="TreeGrafter"/>
</dbReference>
<dbReference type="PANTHER" id="PTHR21538">
    <property type="entry name" value="ANILLIN/RHOTEKIN RTKN"/>
    <property type="match status" value="1"/>
</dbReference>
<dbReference type="InterPro" id="IPR011993">
    <property type="entry name" value="PH-like_dom_sf"/>
</dbReference>
<reference evidence="3 4" key="2">
    <citation type="journal article" date="2019" name="G3 (Bethesda)">
        <title>Hybrid Assembly of the Genome of the Entomopathogenic Nematode Steinernema carpocapsae Identifies the X-Chromosome.</title>
        <authorList>
            <person name="Serra L."/>
            <person name="Macchietto M."/>
            <person name="Macias-Munoz A."/>
            <person name="McGill C.J."/>
            <person name="Rodriguez I.M."/>
            <person name="Rodriguez B."/>
            <person name="Murad R."/>
            <person name="Mortazavi A."/>
        </authorList>
    </citation>
    <scope>NUCLEOTIDE SEQUENCE [LARGE SCALE GENOMIC DNA]</scope>
    <source>
        <strain evidence="3 4">ALL</strain>
    </source>
</reference>
<feature type="region of interest" description="Disordered" evidence="1">
    <location>
        <begin position="589"/>
        <end position="618"/>
    </location>
</feature>
<dbReference type="STRING" id="34508.A0A4U5MJ73"/>
<feature type="compositionally biased region" description="Pro residues" evidence="1">
    <location>
        <begin position="292"/>
        <end position="302"/>
    </location>
</feature>
<dbReference type="PROSITE" id="PS50003">
    <property type="entry name" value="PH_DOMAIN"/>
    <property type="match status" value="1"/>
</dbReference>
<dbReference type="OrthoDB" id="5915976at2759"/>
<dbReference type="GO" id="GO:0031106">
    <property type="term" value="P:septin ring organization"/>
    <property type="evidence" value="ECO:0007669"/>
    <property type="project" value="TreeGrafter"/>
</dbReference>
<evidence type="ECO:0000256" key="1">
    <source>
        <dbReference type="SAM" id="MobiDB-lite"/>
    </source>
</evidence>
<evidence type="ECO:0000259" key="2">
    <source>
        <dbReference type="PROSITE" id="PS50003"/>
    </source>
</evidence>
<name>A0A4U5MJ73_STECR</name>
<feature type="domain" description="PH" evidence="2">
    <location>
        <begin position="891"/>
        <end position="1004"/>
    </location>
</feature>
<feature type="compositionally biased region" description="Basic and acidic residues" evidence="1">
    <location>
        <begin position="605"/>
        <end position="618"/>
    </location>
</feature>
<protein>
    <recommendedName>
        <fullName evidence="2">PH domain-containing protein</fullName>
    </recommendedName>
</protein>
<comment type="caution">
    <text evidence="3">The sequence shown here is derived from an EMBL/GenBank/DDBJ whole genome shotgun (WGS) entry which is preliminary data.</text>
</comment>
<dbReference type="GO" id="GO:0005826">
    <property type="term" value="C:actomyosin contractile ring"/>
    <property type="evidence" value="ECO:0007669"/>
    <property type="project" value="TreeGrafter"/>
</dbReference>
<evidence type="ECO:0000313" key="3">
    <source>
        <dbReference type="EMBL" id="TKR69430.1"/>
    </source>
</evidence>
<feature type="region of interest" description="Disordered" evidence="1">
    <location>
        <begin position="793"/>
        <end position="818"/>
    </location>
</feature>
<feature type="compositionally biased region" description="Polar residues" evidence="1">
    <location>
        <begin position="147"/>
        <end position="158"/>
    </location>
</feature>
<feature type="region of interest" description="Disordered" evidence="1">
    <location>
        <begin position="512"/>
        <end position="536"/>
    </location>
</feature>
<dbReference type="GO" id="GO:0000281">
    <property type="term" value="P:mitotic cytokinesis"/>
    <property type="evidence" value="ECO:0007669"/>
    <property type="project" value="TreeGrafter"/>
</dbReference>
<feature type="region of interest" description="Disordered" evidence="1">
    <location>
        <begin position="430"/>
        <end position="466"/>
    </location>
</feature>
<proteinExistence type="predicted"/>
<feature type="region of interest" description="Disordered" evidence="1">
    <location>
        <begin position="147"/>
        <end position="173"/>
    </location>
</feature>
<dbReference type="Proteomes" id="UP000298663">
    <property type="component" value="Unassembled WGS sequence"/>
</dbReference>
<sequence length="1015" mass="112885">MRKRQQQMKQQHENENAKPDDHEKENQKVVVSEEKKESETPAKEAWNPAAGDVESPAASSTPTMPIQMKSRLAELSHNVDDFEFEHRRSPKKEAYLHGPQKRVSVGGETRADVLFCPGSSMDKVKKEVTFAHPMTYNAFNDESCCQSGSDFRSSGSDANETHHGPLESTCIDGSTGSRQYAQVHFSSKSSTHTESVTSMKISPIASDKPLYGGEPSPIVHQVPIDRDDDDDEVFDDKTIEKSEVTLVETANSASKAKSIVQQYEERQRQVASSSTGPTLRKPTKFPTTPMTPRLPPGLPMAPRPVDHNPNVEEKPVGSVKSLLSRWEVSSATGKLLHPDMSAQDLLPDAVNMARPVKTRTWKPKTPSQIDGEDNDELLQTAEVIARTVNRPPKFQAPAKQAFPSQASLYPTLDAPSNDVSVVVASGIPPTKHAELDGAEDPISKSPRLDISHTSVHDSSSAASQPECVLEEDDLIEDVDSDSETETALLPKELDEDSYIDKAFDFIDGSGYKSSRTAPLAEPEAFNTPKPLCSQQQDDESLLEAINTEVGKLATPAKSASDASTSSQVTPSLAHSISFYRKRRAEVVRHTPTLTVGNAPKASLEPLHEREPSPERRELDRGRLHEMLKDYDARIAVEEEHIKQATRAFAHCRETPEFRGSREEVDAQRALLISQERRKTLIAARERLQRDPSEKRSNGPLGSVTITEMSFRLTRDFVNAHINASNDGMLFYFIVLIKHGDVVEHTSMVTSDDALRTGHGLINFSHYLHIKELRPDFKIRVEVHGLKTQRELISHQEKYRSRKGSQSKGTSKHFSKSFGASHSSSISGFITSPGAPPSVIDAAFQKLGEMHLDINLVKQQKFALGDAHYPLDGSATIRSSVRPMQADHANRAAAHRGFVSLYETIQGMGSWNRLWCSISDGKLRFWRYPEDEDNKETYCEFDMCWCINEVVPTPEDVKSFQHSMQMDMAVPTNQNSTPQKIRVLLAADTKESMAAWVNAFNKSIRNLLLWTTTATR</sequence>
<accession>A0A4U5MJ73</accession>
<dbReference type="InterPro" id="IPR051364">
    <property type="entry name" value="Cytokinesis/Rho-signaling"/>
</dbReference>